<evidence type="ECO:0000313" key="13">
    <source>
        <dbReference type="Proteomes" id="UP000612362"/>
    </source>
</evidence>
<name>A0A8J3MRU5_9CHLR</name>
<dbReference type="SUPFAM" id="SSF55681">
    <property type="entry name" value="Class II aaRS and biotin synthetases"/>
    <property type="match status" value="1"/>
</dbReference>
<dbReference type="FunFam" id="2.40.50.140:FF:000024">
    <property type="entry name" value="Lysine--tRNA ligase"/>
    <property type="match status" value="1"/>
</dbReference>
<organism evidence="12 13">
    <name type="scientific">Ktedonospora formicarum</name>
    <dbReference type="NCBI Taxonomy" id="2778364"/>
    <lineage>
        <taxon>Bacteria</taxon>
        <taxon>Bacillati</taxon>
        <taxon>Chloroflexota</taxon>
        <taxon>Ktedonobacteria</taxon>
        <taxon>Ktedonobacterales</taxon>
        <taxon>Ktedonobacteraceae</taxon>
        <taxon>Ktedonospora</taxon>
    </lineage>
</organism>
<evidence type="ECO:0000259" key="11">
    <source>
        <dbReference type="PROSITE" id="PS50862"/>
    </source>
</evidence>
<comment type="caution">
    <text evidence="12">The sequence shown here is derived from an EMBL/GenBank/DDBJ whole genome shotgun (WGS) entry which is preliminary data.</text>
</comment>
<comment type="subunit">
    <text evidence="9">Homodimer.</text>
</comment>
<keyword evidence="7 9" id="KW-0030">Aminoacyl-tRNA synthetase</keyword>
<dbReference type="PROSITE" id="PS50862">
    <property type="entry name" value="AA_TRNA_LIGASE_II"/>
    <property type="match status" value="1"/>
</dbReference>
<reference evidence="12" key="1">
    <citation type="submission" date="2020-10" db="EMBL/GenBank/DDBJ databases">
        <title>Taxonomic study of unclassified bacteria belonging to the class Ktedonobacteria.</title>
        <authorList>
            <person name="Yabe S."/>
            <person name="Wang C.M."/>
            <person name="Zheng Y."/>
            <person name="Sakai Y."/>
            <person name="Cavaletti L."/>
            <person name="Monciardini P."/>
            <person name="Donadio S."/>
        </authorList>
    </citation>
    <scope>NUCLEOTIDE SEQUENCE</scope>
    <source>
        <strain evidence="12">SOSP1-1</strain>
    </source>
</reference>
<dbReference type="Proteomes" id="UP000612362">
    <property type="component" value="Unassembled WGS sequence"/>
</dbReference>
<dbReference type="InterPro" id="IPR006195">
    <property type="entry name" value="aa-tRNA-synth_II"/>
</dbReference>
<keyword evidence="13" id="KW-1185">Reference proteome</keyword>
<comment type="subcellular location">
    <subcellularLocation>
        <location evidence="9">Cytoplasm</location>
    </subcellularLocation>
</comment>
<evidence type="ECO:0000256" key="10">
    <source>
        <dbReference type="RuleBase" id="RU000336"/>
    </source>
</evidence>
<dbReference type="EMBL" id="BNJF01000001">
    <property type="protein sequence ID" value="GHO45370.1"/>
    <property type="molecule type" value="Genomic_DNA"/>
</dbReference>
<dbReference type="GO" id="GO:0006430">
    <property type="term" value="P:lysyl-tRNA aminoacylation"/>
    <property type="evidence" value="ECO:0007669"/>
    <property type="project" value="UniProtKB-UniRule"/>
</dbReference>
<dbReference type="NCBIfam" id="TIGR00499">
    <property type="entry name" value="lysS_bact"/>
    <property type="match status" value="1"/>
</dbReference>
<dbReference type="GO" id="GO:0005524">
    <property type="term" value="F:ATP binding"/>
    <property type="evidence" value="ECO:0007669"/>
    <property type="project" value="UniProtKB-UniRule"/>
</dbReference>
<dbReference type="EC" id="6.1.1.6" evidence="9"/>
<proteinExistence type="inferred from homology"/>
<gene>
    <name evidence="12" type="primary">lysS_2</name>
    <name evidence="9" type="synonym">lysS</name>
    <name evidence="12" type="ORF">KSX_35330</name>
</gene>
<evidence type="ECO:0000256" key="8">
    <source>
        <dbReference type="ARBA" id="ARBA00048573"/>
    </source>
</evidence>
<dbReference type="InterPro" id="IPR045864">
    <property type="entry name" value="aa-tRNA-synth_II/BPL/LPL"/>
</dbReference>
<comment type="similarity">
    <text evidence="1 9">Belongs to the class-II aminoacyl-tRNA synthetase family.</text>
</comment>
<evidence type="ECO:0000256" key="6">
    <source>
        <dbReference type="ARBA" id="ARBA00022917"/>
    </source>
</evidence>
<evidence type="ECO:0000256" key="9">
    <source>
        <dbReference type="HAMAP-Rule" id="MF_00252"/>
    </source>
</evidence>
<dbReference type="Gene3D" id="3.30.930.10">
    <property type="entry name" value="Bira Bifunctional Protein, Domain 2"/>
    <property type="match status" value="1"/>
</dbReference>
<keyword evidence="5 9" id="KW-0067">ATP-binding</keyword>
<feature type="binding site" evidence="9">
    <location>
        <position position="444"/>
    </location>
    <ligand>
        <name>Mg(2+)</name>
        <dbReference type="ChEBI" id="CHEBI:18420"/>
        <label>2</label>
    </ligand>
</feature>
<comment type="caution">
    <text evidence="9">Lacks conserved residue(s) required for the propagation of feature annotation.</text>
</comment>
<dbReference type="NCBIfam" id="NF001756">
    <property type="entry name" value="PRK00484.1"/>
    <property type="match status" value="1"/>
</dbReference>
<dbReference type="InterPro" id="IPR044136">
    <property type="entry name" value="Lys-tRNA-ligase_II_N"/>
</dbReference>
<dbReference type="InterPro" id="IPR004364">
    <property type="entry name" value="Aa-tRNA-synt_II"/>
</dbReference>
<dbReference type="GO" id="GO:0005829">
    <property type="term" value="C:cytosol"/>
    <property type="evidence" value="ECO:0007669"/>
    <property type="project" value="TreeGrafter"/>
</dbReference>
<feature type="binding site" evidence="9">
    <location>
        <position position="444"/>
    </location>
    <ligand>
        <name>Mg(2+)</name>
        <dbReference type="ChEBI" id="CHEBI:18420"/>
        <label>1</label>
    </ligand>
</feature>
<evidence type="ECO:0000256" key="2">
    <source>
        <dbReference type="ARBA" id="ARBA00022598"/>
    </source>
</evidence>
<evidence type="ECO:0000256" key="1">
    <source>
        <dbReference type="ARBA" id="ARBA00008226"/>
    </source>
</evidence>
<evidence type="ECO:0000256" key="5">
    <source>
        <dbReference type="ARBA" id="ARBA00022840"/>
    </source>
</evidence>
<dbReference type="HAMAP" id="MF_00252">
    <property type="entry name" value="Lys_tRNA_synth_class2"/>
    <property type="match status" value="1"/>
</dbReference>
<dbReference type="PANTHER" id="PTHR42918:SF15">
    <property type="entry name" value="LYSINE--TRNA LIGASE, CHLOROPLASTIC_MITOCHONDRIAL"/>
    <property type="match status" value="1"/>
</dbReference>
<keyword evidence="9" id="KW-0963">Cytoplasm</keyword>
<keyword evidence="3 9" id="KW-0479">Metal-binding</keyword>
<evidence type="ECO:0000256" key="3">
    <source>
        <dbReference type="ARBA" id="ARBA00022723"/>
    </source>
</evidence>
<dbReference type="CDD" id="cd00775">
    <property type="entry name" value="LysRS_core"/>
    <property type="match status" value="1"/>
</dbReference>
<dbReference type="InterPro" id="IPR018149">
    <property type="entry name" value="Lys-tRNA-synth_II_C"/>
</dbReference>
<accession>A0A8J3MRU5</accession>
<keyword evidence="2 9" id="KW-0436">Ligase</keyword>
<comment type="catalytic activity">
    <reaction evidence="8 9 10">
        <text>tRNA(Lys) + L-lysine + ATP = L-lysyl-tRNA(Lys) + AMP + diphosphate</text>
        <dbReference type="Rhea" id="RHEA:20792"/>
        <dbReference type="Rhea" id="RHEA-COMP:9696"/>
        <dbReference type="Rhea" id="RHEA-COMP:9697"/>
        <dbReference type="ChEBI" id="CHEBI:30616"/>
        <dbReference type="ChEBI" id="CHEBI:32551"/>
        <dbReference type="ChEBI" id="CHEBI:33019"/>
        <dbReference type="ChEBI" id="CHEBI:78442"/>
        <dbReference type="ChEBI" id="CHEBI:78529"/>
        <dbReference type="ChEBI" id="CHEBI:456215"/>
        <dbReference type="EC" id="6.1.1.6"/>
    </reaction>
</comment>
<dbReference type="AlphaFoldDB" id="A0A8J3MRU5"/>
<dbReference type="Pfam" id="PF00152">
    <property type="entry name" value="tRNA-synt_2"/>
    <property type="match status" value="1"/>
</dbReference>
<feature type="domain" description="Aminoacyl-transfer RNA synthetases class-II family profile" evidence="11">
    <location>
        <begin position="204"/>
        <end position="521"/>
    </location>
</feature>
<evidence type="ECO:0000256" key="4">
    <source>
        <dbReference type="ARBA" id="ARBA00022741"/>
    </source>
</evidence>
<dbReference type="PRINTS" id="PR00982">
    <property type="entry name" value="TRNASYNTHLYS"/>
</dbReference>
<dbReference type="CDD" id="cd04322">
    <property type="entry name" value="LysRS_N"/>
    <property type="match status" value="1"/>
</dbReference>
<keyword evidence="4 9" id="KW-0547">Nucleotide-binding</keyword>
<sequence length="530" mass="61177">MPLTVESPHTYQYKHINVGTSLQPGEDAPIYVEGKTFRMPEEREIRLQRLHALREQNINPYPNSVERTHTIQEALEHFDEFASEAKDITLVGRVRLLREMGKAAFAKIEDGTTSIQVYFRVNDVGQESYRALKLLDLGDFVEASGFLFVTRTGERTLHVKRWRMISKGLLPLPEKYHGLEDKEMRQRKRYLDLIANGDEVKRVFETRSRVISAMRRFLESQGYLEFETPMLQPLYGGATARPFTTHHNTLDRNLYLRIATELYLKRLIVGGFERVYEIGRNFRNEGIDRSHNPEFTVMECYQAYADYEDMMKLVEEMVAFIAREVKGTTVITYQGTEIDLAPPWRRIPLLEAIHIYTGIDVNAYPDRDSLATAMRAQGYEADPKYGRGRLIDDLKSEMFRKGLPELKQAIFLIDYPLDISPLTKQHREHPELVERFQPFLGGLESGNAFTELNDPLDQRARFEDQMRQRAQGDDEAQVLDEDFLEALEIGMPPTGGVGIGVDRLAMLMADQESIRDVILFPTLRKTAEEE</sequence>
<evidence type="ECO:0000313" key="12">
    <source>
        <dbReference type="EMBL" id="GHO45370.1"/>
    </source>
</evidence>
<dbReference type="GO" id="GO:0004824">
    <property type="term" value="F:lysine-tRNA ligase activity"/>
    <property type="evidence" value="ECO:0007669"/>
    <property type="project" value="UniProtKB-UniRule"/>
</dbReference>
<dbReference type="Pfam" id="PF01336">
    <property type="entry name" value="tRNA_anti-codon"/>
    <property type="match status" value="1"/>
</dbReference>
<dbReference type="InterPro" id="IPR012340">
    <property type="entry name" value="NA-bd_OB-fold"/>
</dbReference>
<evidence type="ECO:0000256" key="7">
    <source>
        <dbReference type="ARBA" id="ARBA00023146"/>
    </source>
</evidence>
<dbReference type="Gene3D" id="2.40.50.140">
    <property type="entry name" value="Nucleic acid-binding proteins"/>
    <property type="match status" value="1"/>
</dbReference>
<dbReference type="InterPro" id="IPR004365">
    <property type="entry name" value="NA-bd_OB_tRNA"/>
</dbReference>
<protein>
    <recommendedName>
        <fullName evidence="9">Lysine--tRNA ligase</fullName>
        <ecNumber evidence="9">6.1.1.6</ecNumber>
    </recommendedName>
    <alternativeName>
        <fullName evidence="9">Lysyl-tRNA synthetase</fullName>
        <shortName evidence="9">LysRS</shortName>
    </alternativeName>
</protein>
<dbReference type="PANTHER" id="PTHR42918">
    <property type="entry name" value="LYSYL-TRNA SYNTHETASE"/>
    <property type="match status" value="1"/>
</dbReference>
<keyword evidence="6 9" id="KW-0648">Protein biosynthesis</keyword>
<dbReference type="InterPro" id="IPR002313">
    <property type="entry name" value="Lys-tRNA-ligase_II"/>
</dbReference>
<dbReference type="GO" id="GO:0000287">
    <property type="term" value="F:magnesium ion binding"/>
    <property type="evidence" value="ECO:0007669"/>
    <property type="project" value="UniProtKB-UniRule"/>
</dbReference>
<keyword evidence="9 10" id="KW-0460">Magnesium</keyword>
<dbReference type="SUPFAM" id="SSF50249">
    <property type="entry name" value="Nucleic acid-binding proteins"/>
    <property type="match status" value="1"/>
</dbReference>
<comment type="cofactor">
    <cofactor evidence="9 10">
        <name>Mg(2+)</name>
        <dbReference type="ChEBI" id="CHEBI:18420"/>
    </cofactor>
    <text evidence="9 10">Binds 3 Mg(2+) ions per subunit.</text>
</comment>
<dbReference type="GO" id="GO:0000049">
    <property type="term" value="F:tRNA binding"/>
    <property type="evidence" value="ECO:0007669"/>
    <property type="project" value="TreeGrafter"/>
</dbReference>